<name>A0A931C9M7_9ACTN</name>
<dbReference type="GO" id="GO:0016020">
    <property type="term" value="C:membrane"/>
    <property type="evidence" value="ECO:0007669"/>
    <property type="project" value="InterPro"/>
</dbReference>
<dbReference type="InterPro" id="IPR043130">
    <property type="entry name" value="CDP-OH_PTrfase_TM_dom"/>
</dbReference>
<dbReference type="AlphaFoldDB" id="A0A931C9M7"/>
<dbReference type="GO" id="GO:0008654">
    <property type="term" value="P:phospholipid biosynthetic process"/>
    <property type="evidence" value="ECO:0007669"/>
    <property type="project" value="InterPro"/>
</dbReference>
<feature type="transmembrane region" description="Helical" evidence="1">
    <location>
        <begin position="169"/>
        <end position="186"/>
    </location>
</feature>
<evidence type="ECO:0000313" key="3">
    <source>
        <dbReference type="Proteomes" id="UP000598146"/>
    </source>
</evidence>
<organism evidence="2 3">
    <name type="scientific">Actinoplanes aureus</name>
    <dbReference type="NCBI Taxonomy" id="2792083"/>
    <lineage>
        <taxon>Bacteria</taxon>
        <taxon>Bacillati</taxon>
        <taxon>Actinomycetota</taxon>
        <taxon>Actinomycetes</taxon>
        <taxon>Micromonosporales</taxon>
        <taxon>Micromonosporaceae</taxon>
        <taxon>Actinoplanes</taxon>
    </lineage>
</organism>
<keyword evidence="1" id="KW-1133">Transmembrane helix</keyword>
<comment type="caution">
    <text evidence="2">The sequence shown here is derived from an EMBL/GenBank/DDBJ whole genome shotgun (WGS) entry which is preliminary data.</text>
</comment>
<keyword evidence="1" id="KW-0472">Membrane</keyword>
<feature type="transmembrane region" description="Helical" evidence="1">
    <location>
        <begin position="116"/>
        <end position="138"/>
    </location>
</feature>
<evidence type="ECO:0000313" key="2">
    <source>
        <dbReference type="EMBL" id="MBG0563436.1"/>
    </source>
</evidence>
<reference evidence="2" key="1">
    <citation type="submission" date="2020-11" db="EMBL/GenBank/DDBJ databases">
        <title>Isolation and identification of active actinomycetes.</title>
        <authorList>
            <person name="Sun X."/>
        </authorList>
    </citation>
    <scope>NUCLEOTIDE SEQUENCE</scope>
    <source>
        <strain evidence="2">NEAU-A11</strain>
    </source>
</reference>
<protein>
    <submittedName>
        <fullName evidence="2">CDP-alcohol phosphatidyltransferase family protein</fullName>
    </submittedName>
</protein>
<dbReference type="GO" id="GO:0016780">
    <property type="term" value="F:phosphotransferase activity, for other substituted phosphate groups"/>
    <property type="evidence" value="ECO:0007669"/>
    <property type="project" value="InterPro"/>
</dbReference>
<accession>A0A931C9M7</accession>
<dbReference type="Pfam" id="PF01066">
    <property type="entry name" value="CDP-OH_P_transf"/>
    <property type="match status" value="1"/>
</dbReference>
<feature type="transmembrane region" description="Helical" evidence="1">
    <location>
        <begin position="192"/>
        <end position="217"/>
    </location>
</feature>
<dbReference type="EMBL" id="JADQTO010000008">
    <property type="protein sequence ID" value="MBG0563436.1"/>
    <property type="molecule type" value="Genomic_DNA"/>
</dbReference>
<dbReference type="RefSeq" id="WP_196415231.1">
    <property type="nucleotide sequence ID" value="NZ_JADQTO010000008.1"/>
</dbReference>
<sequence>MTWDEYATAWSGLHGGFDPRRASPLIRGWVRGAYRIGSWLSRHHIAPIVVTATGLLLCLAVPLAALAGSPGLALGAILVLLAAAADGLDGAVAVISGRTSRAGFVYDSIADRLGEMAWLAAFWVAGVPGWLVVVAGAASWLHEYLRARAAVAGMAEIGAVTVGERPTRVAVTVSGFLVAPLAALVATPWVTIAVLVVAAGAWLALQVAGLIQLTVAVRRALR</sequence>
<feature type="transmembrane region" description="Helical" evidence="1">
    <location>
        <begin position="45"/>
        <end position="66"/>
    </location>
</feature>
<proteinExistence type="predicted"/>
<dbReference type="Gene3D" id="1.20.120.1760">
    <property type="match status" value="1"/>
</dbReference>
<keyword evidence="1" id="KW-0812">Transmembrane</keyword>
<dbReference type="Proteomes" id="UP000598146">
    <property type="component" value="Unassembled WGS sequence"/>
</dbReference>
<evidence type="ECO:0000256" key="1">
    <source>
        <dbReference type="SAM" id="Phobius"/>
    </source>
</evidence>
<keyword evidence="3" id="KW-1185">Reference proteome</keyword>
<gene>
    <name evidence="2" type="ORF">I4J89_18475</name>
</gene>
<feature type="transmembrane region" description="Helical" evidence="1">
    <location>
        <begin position="72"/>
        <end position="95"/>
    </location>
</feature>
<dbReference type="InterPro" id="IPR000462">
    <property type="entry name" value="CDP-OH_P_trans"/>
</dbReference>